<evidence type="ECO:0000313" key="2">
    <source>
        <dbReference type="EMBL" id="CAE7864803.1"/>
    </source>
</evidence>
<sequence>MVFQSVDFARLDFMTGVLLRSTSQKATPQSQLEQEIGEALKQLIPDSSKIKIHWQRTHAPEWKMHSAKNSRDHSAKCSSLFQLLAVRAMRSTGSTAPMPAKGPALKQSEHSPLYAQFDITKTSLGKYLRKAGDQDTGPGPLIVDNMMLLNSQLRCFVVSALALRSGRLAIRIKKGFKFSTLEDGPVLLHLARNADASKNEVRALVEHHGDSVVSGSEEWNFYQQYRPAGFQLASGPPSEVSTAATAEEREAKAAKLDKGGRGKGSQGNPGSSGDGAGQSNKRQGQWGNGGGGRQNWSWQGNWKDSGSSGDGADLQEIQKLLTMMQKLALRHEDSINLLKLEYSFVAHMKLNVPASVVHMLYVAADGWRKVKAQEIQALDGTPGDVDKLAELGWLVKGPPLTWHFLKWDSAAQRSIIDTNKPPLTNAEVLEHIDTILANAVTTNSLARFHPTRPLGDTMQGESIVFLIQVGNFGDASLSIRTSLKALSYNAALQLVATQLKEDR</sequence>
<keyword evidence="3" id="KW-1185">Reference proteome</keyword>
<comment type="caution">
    <text evidence="2">The sequence shown here is derived from an EMBL/GenBank/DDBJ whole genome shotgun (WGS) entry which is preliminary data.</text>
</comment>
<dbReference type="AlphaFoldDB" id="A0A813AFY8"/>
<feature type="compositionally biased region" description="Gly residues" evidence="1">
    <location>
        <begin position="262"/>
        <end position="276"/>
    </location>
</feature>
<dbReference type="EMBL" id="CAJNJA010058318">
    <property type="protein sequence ID" value="CAE7864803.1"/>
    <property type="molecule type" value="Genomic_DNA"/>
</dbReference>
<dbReference type="OrthoDB" id="408967at2759"/>
<feature type="compositionally biased region" description="Basic and acidic residues" evidence="1">
    <location>
        <begin position="246"/>
        <end position="260"/>
    </location>
</feature>
<protein>
    <submittedName>
        <fullName evidence="2">Uncharacterized protein</fullName>
    </submittedName>
</protein>
<accession>A0A813AFY8</accession>
<evidence type="ECO:0000256" key="1">
    <source>
        <dbReference type="SAM" id="MobiDB-lite"/>
    </source>
</evidence>
<feature type="region of interest" description="Disordered" evidence="1">
    <location>
        <begin position="232"/>
        <end position="310"/>
    </location>
</feature>
<organism evidence="2 3">
    <name type="scientific">Symbiodinium necroappetens</name>
    <dbReference type="NCBI Taxonomy" id="1628268"/>
    <lineage>
        <taxon>Eukaryota</taxon>
        <taxon>Sar</taxon>
        <taxon>Alveolata</taxon>
        <taxon>Dinophyceae</taxon>
        <taxon>Suessiales</taxon>
        <taxon>Symbiodiniaceae</taxon>
        <taxon>Symbiodinium</taxon>
    </lineage>
</organism>
<feature type="non-terminal residue" evidence="2">
    <location>
        <position position="1"/>
    </location>
</feature>
<gene>
    <name evidence="2" type="ORF">SNEC2469_LOCUS27580</name>
</gene>
<name>A0A813AFY8_9DINO</name>
<dbReference type="Proteomes" id="UP000601435">
    <property type="component" value="Unassembled WGS sequence"/>
</dbReference>
<reference evidence="2" key="1">
    <citation type="submission" date="2021-02" db="EMBL/GenBank/DDBJ databases">
        <authorList>
            <person name="Dougan E. K."/>
            <person name="Rhodes N."/>
            <person name="Thang M."/>
            <person name="Chan C."/>
        </authorList>
    </citation>
    <scope>NUCLEOTIDE SEQUENCE</scope>
</reference>
<proteinExistence type="predicted"/>
<evidence type="ECO:0000313" key="3">
    <source>
        <dbReference type="Proteomes" id="UP000601435"/>
    </source>
</evidence>